<name>A0A1I2VBQ4_9CORY</name>
<dbReference type="GO" id="GO:0006281">
    <property type="term" value="P:DNA repair"/>
    <property type="evidence" value="ECO:0007669"/>
    <property type="project" value="UniProtKB-KW"/>
</dbReference>
<evidence type="ECO:0000256" key="5">
    <source>
        <dbReference type="ARBA" id="ARBA00015377"/>
    </source>
</evidence>
<evidence type="ECO:0000256" key="6">
    <source>
        <dbReference type="ARBA" id="ARBA00022603"/>
    </source>
</evidence>
<comment type="catalytic activity">
    <reaction evidence="1">
        <text>a 4-O-methyl-thymidine in DNA + L-cysteinyl-[protein] = a thymidine in DNA + S-methyl-L-cysteinyl-[protein]</text>
        <dbReference type="Rhea" id="RHEA:53428"/>
        <dbReference type="Rhea" id="RHEA-COMP:10131"/>
        <dbReference type="Rhea" id="RHEA-COMP:10132"/>
        <dbReference type="Rhea" id="RHEA-COMP:13555"/>
        <dbReference type="Rhea" id="RHEA-COMP:13556"/>
        <dbReference type="ChEBI" id="CHEBI:29950"/>
        <dbReference type="ChEBI" id="CHEBI:82612"/>
        <dbReference type="ChEBI" id="CHEBI:137386"/>
        <dbReference type="ChEBI" id="CHEBI:137387"/>
        <dbReference type="EC" id="2.1.1.63"/>
    </reaction>
</comment>
<dbReference type="Gene3D" id="1.10.10.10">
    <property type="entry name" value="Winged helix-like DNA-binding domain superfamily/Winged helix DNA-binding domain"/>
    <property type="match status" value="1"/>
</dbReference>
<accession>A0A1I2VBQ4</accession>
<dbReference type="AlphaFoldDB" id="A0A1I2VBQ4"/>
<dbReference type="Proteomes" id="UP000199065">
    <property type="component" value="Unassembled WGS sequence"/>
</dbReference>
<evidence type="ECO:0000256" key="10">
    <source>
        <dbReference type="ARBA" id="ARBA00049348"/>
    </source>
</evidence>
<organism evidence="12 13">
    <name type="scientific">Corynebacterium spheniscorum</name>
    <dbReference type="NCBI Taxonomy" id="185761"/>
    <lineage>
        <taxon>Bacteria</taxon>
        <taxon>Bacillati</taxon>
        <taxon>Actinomycetota</taxon>
        <taxon>Actinomycetes</taxon>
        <taxon>Mycobacteriales</taxon>
        <taxon>Corynebacteriaceae</taxon>
        <taxon>Corynebacterium</taxon>
    </lineage>
</organism>
<evidence type="ECO:0000256" key="9">
    <source>
        <dbReference type="ARBA" id="ARBA00023204"/>
    </source>
</evidence>
<comment type="function">
    <text evidence="2">Involved in the cellular defense against the biological effects of O6-methylguanine (O6-MeG) and O4-methylthymine (O4-MeT) in DNA. Repairs the methylated nucleobase in DNA by stoichiometrically transferring the methyl group to a cysteine residue in the enzyme. This is a suicide reaction: the enzyme is irreversibly inactivated.</text>
</comment>
<evidence type="ECO:0000259" key="11">
    <source>
        <dbReference type="Pfam" id="PF01035"/>
    </source>
</evidence>
<gene>
    <name evidence="12" type="ORF">SAMN05660282_02140</name>
</gene>
<keyword evidence="7 12" id="KW-0808">Transferase</keyword>
<dbReference type="InterPro" id="IPR014048">
    <property type="entry name" value="MethylDNA_cys_MeTrfase_DNA-bd"/>
</dbReference>
<dbReference type="PANTHER" id="PTHR46460:SF1">
    <property type="entry name" value="METHYLATED-DNA--PROTEIN-CYSTEINE METHYLTRANSFERASE"/>
    <property type="match status" value="1"/>
</dbReference>
<sequence>MDMGALPETRDGSTIHQLTLPDHKVGPVFLVETNGLLAQLLLTQGQKIPYSFKKEAGSIRSSTPLDSWLINYLTNAVPLPDWSDIAPHIHPNLWNRSTFDSDILHALTQVKHGESTTYADLAEAAGYPRTYARQVGRVVGSNPIPILLPCHRVLAAGATLGGYSAGLEWKRFLLKLESIPYREL</sequence>
<dbReference type="InterPro" id="IPR036217">
    <property type="entry name" value="MethylDNA_cys_MeTrfase_DNAb"/>
</dbReference>
<evidence type="ECO:0000313" key="13">
    <source>
        <dbReference type="Proteomes" id="UP000199065"/>
    </source>
</evidence>
<dbReference type="CDD" id="cd06445">
    <property type="entry name" value="ATase"/>
    <property type="match status" value="1"/>
</dbReference>
<dbReference type="EC" id="2.1.1.63" evidence="4"/>
<keyword evidence="13" id="KW-1185">Reference proteome</keyword>
<dbReference type="OrthoDB" id="9802228at2"/>
<dbReference type="NCBIfam" id="TIGR00589">
    <property type="entry name" value="ogt"/>
    <property type="match status" value="1"/>
</dbReference>
<reference evidence="12 13" key="1">
    <citation type="submission" date="2016-10" db="EMBL/GenBank/DDBJ databases">
        <authorList>
            <person name="de Groot N.N."/>
        </authorList>
    </citation>
    <scope>NUCLEOTIDE SEQUENCE [LARGE SCALE GENOMIC DNA]</scope>
    <source>
        <strain>J11</strain>
        <strain evidence="13">PG 39</strain>
    </source>
</reference>
<evidence type="ECO:0000256" key="3">
    <source>
        <dbReference type="ARBA" id="ARBA00008711"/>
    </source>
</evidence>
<dbReference type="GO" id="GO:0003908">
    <property type="term" value="F:methylated-DNA-[protein]-cysteine S-methyltransferase activity"/>
    <property type="evidence" value="ECO:0007669"/>
    <property type="project" value="UniProtKB-EC"/>
</dbReference>
<evidence type="ECO:0000256" key="7">
    <source>
        <dbReference type="ARBA" id="ARBA00022679"/>
    </source>
</evidence>
<keyword evidence="9" id="KW-0234">DNA repair</keyword>
<dbReference type="Pfam" id="PF01035">
    <property type="entry name" value="DNA_binding_1"/>
    <property type="match status" value="1"/>
</dbReference>
<dbReference type="EMBL" id="FOPJ01000018">
    <property type="protein sequence ID" value="SFG84561.1"/>
    <property type="molecule type" value="Genomic_DNA"/>
</dbReference>
<dbReference type="PROSITE" id="PS00374">
    <property type="entry name" value="MGMT"/>
    <property type="match status" value="1"/>
</dbReference>
<evidence type="ECO:0000256" key="8">
    <source>
        <dbReference type="ARBA" id="ARBA00022763"/>
    </source>
</evidence>
<dbReference type="InterPro" id="IPR001497">
    <property type="entry name" value="MethylDNA_cys_MeTrfase_AS"/>
</dbReference>
<keyword evidence="8" id="KW-0227">DNA damage</keyword>
<feature type="domain" description="Methylated-DNA-[protein]-cysteine S-methyltransferase DNA binding" evidence="11">
    <location>
        <begin position="99"/>
        <end position="178"/>
    </location>
</feature>
<comment type="catalytic activity">
    <reaction evidence="10">
        <text>a 6-O-methyl-2'-deoxyguanosine in DNA + L-cysteinyl-[protein] = S-methyl-L-cysteinyl-[protein] + a 2'-deoxyguanosine in DNA</text>
        <dbReference type="Rhea" id="RHEA:24000"/>
        <dbReference type="Rhea" id="RHEA-COMP:10131"/>
        <dbReference type="Rhea" id="RHEA-COMP:10132"/>
        <dbReference type="Rhea" id="RHEA-COMP:11367"/>
        <dbReference type="Rhea" id="RHEA-COMP:11368"/>
        <dbReference type="ChEBI" id="CHEBI:29950"/>
        <dbReference type="ChEBI" id="CHEBI:82612"/>
        <dbReference type="ChEBI" id="CHEBI:85445"/>
        <dbReference type="ChEBI" id="CHEBI:85448"/>
        <dbReference type="EC" id="2.1.1.63"/>
    </reaction>
</comment>
<dbReference type="RefSeq" id="WP_092287185.1">
    <property type="nucleotide sequence ID" value="NZ_FOPJ01000018.1"/>
</dbReference>
<evidence type="ECO:0000256" key="4">
    <source>
        <dbReference type="ARBA" id="ARBA00011918"/>
    </source>
</evidence>
<evidence type="ECO:0000256" key="2">
    <source>
        <dbReference type="ARBA" id="ARBA00003317"/>
    </source>
</evidence>
<comment type="similarity">
    <text evidence="3">Belongs to the MGMT family.</text>
</comment>
<keyword evidence="6 12" id="KW-0489">Methyltransferase</keyword>
<protein>
    <recommendedName>
        <fullName evidence="5">Methylated-DNA--protein-cysteine methyltransferase</fullName>
        <ecNumber evidence="4">2.1.1.63</ecNumber>
    </recommendedName>
</protein>
<dbReference type="PANTHER" id="PTHR46460">
    <property type="entry name" value="METHYLATED-DNA--PROTEIN-CYSTEINE METHYLTRANSFERASE"/>
    <property type="match status" value="1"/>
</dbReference>
<evidence type="ECO:0000313" key="12">
    <source>
        <dbReference type="EMBL" id="SFG84561.1"/>
    </source>
</evidence>
<dbReference type="InterPro" id="IPR036388">
    <property type="entry name" value="WH-like_DNA-bd_sf"/>
</dbReference>
<dbReference type="SUPFAM" id="SSF46767">
    <property type="entry name" value="Methylated DNA-protein cysteine methyltransferase, C-terminal domain"/>
    <property type="match status" value="1"/>
</dbReference>
<dbReference type="GO" id="GO:0032259">
    <property type="term" value="P:methylation"/>
    <property type="evidence" value="ECO:0007669"/>
    <property type="project" value="UniProtKB-KW"/>
</dbReference>
<dbReference type="STRING" id="185761.SAMN05660282_02140"/>
<evidence type="ECO:0000256" key="1">
    <source>
        <dbReference type="ARBA" id="ARBA00001286"/>
    </source>
</evidence>
<proteinExistence type="inferred from homology"/>